<comment type="caution">
    <text evidence="1">The sequence shown here is derived from an EMBL/GenBank/DDBJ whole genome shotgun (WGS) entry which is preliminary data.</text>
</comment>
<evidence type="ECO:0000313" key="1">
    <source>
        <dbReference type="EMBL" id="TYS70936.1"/>
    </source>
</evidence>
<gene>
    <name evidence="1" type="ORF">FZC76_03310</name>
</gene>
<name>A0A5D4T9L5_9BACI</name>
<dbReference type="Proteomes" id="UP000322524">
    <property type="component" value="Unassembled WGS sequence"/>
</dbReference>
<proteinExistence type="predicted"/>
<dbReference type="EMBL" id="VTEV01000001">
    <property type="protein sequence ID" value="TYS70936.1"/>
    <property type="molecule type" value="Genomic_DNA"/>
</dbReference>
<organism evidence="1 2">
    <name type="scientific">Sutcliffiella horikoshii</name>
    <dbReference type="NCBI Taxonomy" id="79883"/>
    <lineage>
        <taxon>Bacteria</taxon>
        <taxon>Bacillati</taxon>
        <taxon>Bacillota</taxon>
        <taxon>Bacilli</taxon>
        <taxon>Bacillales</taxon>
        <taxon>Bacillaceae</taxon>
        <taxon>Sutcliffiella</taxon>
    </lineage>
</organism>
<sequence>MELVNISYMKKGQIQGFFDKFPHSKVLFSPIRKYYFVSYVYWDERDPVVLEEDLEKMELLFNSYMGREAFYRRRKRADTGVGGA</sequence>
<dbReference type="AlphaFoldDB" id="A0A5D4T9L5"/>
<dbReference type="OrthoDB" id="2453421at2"/>
<dbReference type="RefSeq" id="WP_148986837.1">
    <property type="nucleotide sequence ID" value="NZ_VTEV01000001.1"/>
</dbReference>
<dbReference type="STRING" id="79883.GCA_001636495_03387"/>
<accession>A0A5D4T9L5</accession>
<evidence type="ECO:0000313" key="2">
    <source>
        <dbReference type="Proteomes" id="UP000322524"/>
    </source>
</evidence>
<reference evidence="1 2" key="1">
    <citation type="submission" date="2019-08" db="EMBL/GenBank/DDBJ databases">
        <title>Bacillus genomes from the desert of Cuatro Cienegas, Coahuila.</title>
        <authorList>
            <person name="Olmedo-Alvarez G."/>
        </authorList>
    </citation>
    <scope>NUCLEOTIDE SEQUENCE [LARGE SCALE GENOMIC DNA]</scope>
    <source>
        <strain evidence="1 2">CH28_1T</strain>
    </source>
</reference>
<protein>
    <submittedName>
        <fullName evidence="1">Uncharacterized protein</fullName>
    </submittedName>
</protein>